<comment type="caution">
    <text evidence="11">The sequence shown here is derived from an EMBL/GenBank/DDBJ whole genome shotgun (WGS) entry which is preliminary data.</text>
</comment>
<dbReference type="InterPro" id="IPR005817">
    <property type="entry name" value="Wnt"/>
</dbReference>
<keyword evidence="4" id="KW-0964">Secreted</keyword>
<comment type="similarity">
    <text evidence="2 9">Belongs to the Wnt family.</text>
</comment>
<dbReference type="Proteomes" id="UP000830375">
    <property type="component" value="Unassembled WGS sequence"/>
</dbReference>
<keyword evidence="12" id="KW-1185">Reference proteome</keyword>
<reference evidence="11 12" key="1">
    <citation type="submission" date="2022-01" db="EMBL/GenBank/DDBJ databases">
        <title>A high-quality chromosome-level genome assembly of rohu carp, Labeo rohita.</title>
        <authorList>
            <person name="Arick M.A. II"/>
            <person name="Hsu C.-Y."/>
            <person name="Magbanua Z."/>
            <person name="Pechanova O."/>
            <person name="Grover C."/>
            <person name="Miller E."/>
            <person name="Thrash A."/>
            <person name="Ezzel L."/>
            <person name="Alam S."/>
            <person name="Benzie J."/>
            <person name="Hamilton M."/>
            <person name="Karsi A."/>
            <person name="Lawrence M.L."/>
            <person name="Peterson D.G."/>
        </authorList>
    </citation>
    <scope>NUCLEOTIDE SEQUENCE [LARGE SCALE GENOMIC DNA]</scope>
    <source>
        <strain evidence="12">BAU-BD-2019</strain>
        <tissue evidence="11">Blood</tissue>
    </source>
</reference>
<feature type="region of interest" description="Disordered" evidence="10">
    <location>
        <begin position="441"/>
        <end position="462"/>
    </location>
</feature>
<dbReference type="Gene3D" id="3.30.2460.20">
    <property type="match status" value="1"/>
</dbReference>
<keyword evidence="7" id="KW-1015">Disulfide bond</keyword>
<dbReference type="Pfam" id="PF00110">
    <property type="entry name" value="wnt"/>
    <property type="match status" value="2"/>
</dbReference>
<sequence>MKSSVDPSSCAPGFRGLPVRCDFLPSASFSPTQQPISGREPLVFLPGPFANEPPNGKAHLKQCEQMTLTRRQKRLCRREPGLAETLRESVRLSLLECRYQFRNERWNCSMDGRGSLLKRGFKETAFLLAVSSAALSHALAKACSSGRMERCTCDDSPGLQHREAWQWGVCGDNLKYSTKFLKKFLGQKRVSKDLRAQIDAHNINVGIRPKGELSEWGEAGRRAGIGQLSGASMPPALPVSLLPLPPSLPLSQTFINPHNIPQNSSVTRRLAASGKDGENEKGGGFTRFTERVRKERLDKLGSYLISLRFCCFPQLTPQATDGVFFITKNPCERVIDNPKSETKLPILNPLFLSSDFSIPVSFAQDHSVLFGILCSCPHLCLFFSSQAVKSGLKTTCKCHGVSGSCAVRTCWKQLSPFQDTGHLLKYRYDTAVRVHSVTNSATGETELASPRRHSSTGPRPRPTELVFLEESPSFCRPSRYSPGTAGRPCSKDTSCSSLCCGRGYNTALHLTTLSCNCQVRWCCHVECQTCLREEEVYTCKKH</sequence>
<evidence type="ECO:0000313" key="12">
    <source>
        <dbReference type="Proteomes" id="UP000830375"/>
    </source>
</evidence>
<keyword evidence="5" id="KW-0272">Extracellular matrix</keyword>
<dbReference type="EMBL" id="JACTAM010000003">
    <property type="protein sequence ID" value="KAI2666150.1"/>
    <property type="molecule type" value="Genomic_DNA"/>
</dbReference>
<dbReference type="InterPro" id="IPR018161">
    <property type="entry name" value="Wnt_CS"/>
</dbReference>
<evidence type="ECO:0000256" key="9">
    <source>
        <dbReference type="RuleBase" id="RU003500"/>
    </source>
</evidence>
<comment type="subcellular location">
    <subcellularLocation>
        <location evidence="1 9">Secreted</location>
        <location evidence="1 9">Extracellular space</location>
        <location evidence="1 9">Extracellular matrix</location>
    </subcellularLocation>
</comment>
<keyword evidence="6 9" id="KW-0879">Wnt signaling pathway</keyword>
<evidence type="ECO:0000256" key="4">
    <source>
        <dbReference type="ARBA" id="ARBA00022525"/>
    </source>
</evidence>
<proteinExistence type="inferred from homology"/>
<evidence type="ECO:0000256" key="8">
    <source>
        <dbReference type="ARBA" id="ARBA00023288"/>
    </source>
</evidence>
<evidence type="ECO:0000256" key="2">
    <source>
        <dbReference type="ARBA" id="ARBA00005683"/>
    </source>
</evidence>
<dbReference type="PRINTS" id="PR01349">
    <property type="entry name" value="WNTPROTEIN"/>
</dbReference>
<evidence type="ECO:0000256" key="6">
    <source>
        <dbReference type="ARBA" id="ARBA00022687"/>
    </source>
</evidence>
<comment type="function">
    <text evidence="9">Ligand for members of the frizzled family of seven transmembrane receptors.</text>
</comment>
<dbReference type="SMART" id="SM00097">
    <property type="entry name" value="WNT1"/>
    <property type="match status" value="1"/>
</dbReference>
<evidence type="ECO:0000313" key="11">
    <source>
        <dbReference type="EMBL" id="KAI2666150.1"/>
    </source>
</evidence>
<protein>
    <recommendedName>
        <fullName evidence="9">Protein Wnt</fullName>
    </recommendedName>
</protein>
<name>A0ABQ8MTU5_LABRO</name>
<organism evidence="11 12">
    <name type="scientific">Labeo rohita</name>
    <name type="common">Indian major carp</name>
    <name type="synonym">Cyprinus rohita</name>
    <dbReference type="NCBI Taxonomy" id="84645"/>
    <lineage>
        <taxon>Eukaryota</taxon>
        <taxon>Metazoa</taxon>
        <taxon>Chordata</taxon>
        <taxon>Craniata</taxon>
        <taxon>Vertebrata</taxon>
        <taxon>Euteleostomi</taxon>
        <taxon>Actinopterygii</taxon>
        <taxon>Neopterygii</taxon>
        <taxon>Teleostei</taxon>
        <taxon>Ostariophysi</taxon>
        <taxon>Cypriniformes</taxon>
        <taxon>Cyprinidae</taxon>
        <taxon>Labeoninae</taxon>
        <taxon>Labeonini</taxon>
        <taxon>Labeo</taxon>
    </lineage>
</organism>
<evidence type="ECO:0000256" key="1">
    <source>
        <dbReference type="ARBA" id="ARBA00004498"/>
    </source>
</evidence>
<dbReference type="InterPro" id="IPR043158">
    <property type="entry name" value="Wnt_C"/>
</dbReference>
<evidence type="ECO:0000256" key="10">
    <source>
        <dbReference type="SAM" id="MobiDB-lite"/>
    </source>
</evidence>
<keyword evidence="8" id="KW-0449">Lipoprotein</keyword>
<evidence type="ECO:0000256" key="3">
    <source>
        <dbReference type="ARBA" id="ARBA00022473"/>
    </source>
</evidence>
<dbReference type="PANTHER" id="PTHR12027">
    <property type="entry name" value="WNT RELATED"/>
    <property type="match status" value="1"/>
</dbReference>
<dbReference type="PROSITE" id="PS00246">
    <property type="entry name" value="WNT1"/>
    <property type="match status" value="1"/>
</dbReference>
<evidence type="ECO:0000256" key="7">
    <source>
        <dbReference type="ARBA" id="ARBA00023157"/>
    </source>
</evidence>
<dbReference type="PANTHER" id="PTHR12027:SF84">
    <property type="entry name" value="PROTEIN WNT-9B"/>
    <property type="match status" value="1"/>
</dbReference>
<keyword evidence="3 9" id="KW-0217">Developmental protein</keyword>
<accession>A0ABQ8MTU5</accession>
<gene>
    <name evidence="11" type="ORF">H4Q32_009947</name>
</gene>
<evidence type="ECO:0000256" key="5">
    <source>
        <dbReference type="ARBA" id="ARBA00022530"/>
    </source>
</evidence>